<accession>A0A4C1V0S3</accession>
<name>A0A4C1V0S3_EUMVA</name>
<feature type="region of interest" description="Disordered" evidence="1">
    <location>
        <begin position="1"/>
        <end position="33"/>
    </location>
</feature>
<keyword evidence="3" id="KW-1185">Reference proteome</keyword>
<evidence type="ECO:0000313" key="3">
    <source>
        <dbReference type="Proteomes" id="UP000299102"/>
    </source>
</evidence>
<comment type="caution">
    <text evidence="2">The sequence shown here is derived from an EMBL/GenBank/DDBJ whole genome shotgun (WGS) entry which is preliminary data.</text>
</comment>
<evidence type="ECO:0000313" key="2">
    <source>
        <dbReference type="EMBL" id="GBP32353.1"/>
    </source>
</evidence>
<protein>
    <submittedName>
        <fullName evidence="2">Uncharacterized protein</fullName>
    </submittedName>
</protein>
<evidence type="ECO:0000256" key="1">
    <source>
        <dbReference type="SAM" id="MobiDB-lite"/>
    </source>
</evidence>
<dbReference type="Proteomes" id="UP000299102">
    <property type="component" value="Unassembled WGS sequence"/>
</dbReference>
<proteinExistence type="predicted"/>
<gene>
    <name evidence="2" type="ORF">EVAR_25608_1</name>
</gene>
<feature type="compositionally biased region" description="Basic residues" evidence="1">
    <location>
        <begin position="14"/>
        <end position="32"/>
    </location>
</feature>
<organism evidence="2 3">
    <name type="scientific">Eumeta variegata</name>
    <name type="common">Bagworm moth</name>
    <name type="synonym">Eumeta japonica</name>
    <dbReference type="NCBI Taxonomy" id="151549"/>
    <lineage>
        <taxon>Eukaryota</taxon>
        <taxon>Metazoa</taxon>
        <taxon>Ecdysozoa</taxon>
        <taxon>Arthropoda</taxon>
        <taxon>Hexapoda</taxon>
        <taxon>Insecta</taxon>
        <taxon>Pterygota</taxon>
        <taxon>Neoptera</taxon>
        <taxon>Endopterygota</taxon>
        <taxon>Lepidoptera</taxon>
        <taxon>Glossata</taxon>
        <taxon>Ditrysia</taxon>
        <taxon>Tineoidea</taxon>
        <taxon>Psychidae</taxon>
        <taxon>Oiketicinae</taxon>
        <taxon>Eumeta</taxon>
    </lineage>
</organism>
<dbReference type="EMBL" id="BGZK01000258">
    <property type="protein sequence ID" value="GBP32353.1"/>
    <property type="molecule type" value="Genomic_DNA"/>
</dbReference>
<sequence>MMQRFACGGCRIRNGPRRGRRRPQYQQRRREHRNLLKLNNETRALCLRAANVKHRRPPPGPPLLRKALACLSSRADEYARMRMRLCGTIARARSRSVCDRR</sequence>
<reference evidence="2 3" key="1">
    <citation type="journal article" date="2019" name="Commun. Biol.">
        <title>The bagworm genome reveals a unique fibroin gene that provides high tensile strength.</title>
        <authorList>
            <person name="Kono N."/>
            <person name="Nakamura H."/>
            <person name="Ohtoshi R."/>
            <person name="Tomita M."/>
            <person name="Numata K."/>
            <person name="Arakawa K."/>
        </authorList>
    </citation>
    <scope>NUCLEOTIDE SEQUENCE [LARGE SCALE GENOMIC DNA]</scope>
</reference>
<dbReference type="AlphaFoldDB" id="A0A4C1V0S3"/>